<dbReference type="PANTHER" id="PTHR15858">
    <property type="entry name" value="IMMEDIATE EARLY RESPONSE 3-INTERACTING PROTEIN 1"/>
    <property type="match status" value="1"/>
</dbReference>
<proteinExistence type="inferred from homology"/>
<sequence>MFGIGSLLYAILFFINGVAVLSEDRFLARIGWSTKSINNSNNNTAAQYGYGDYNMTGSNTNIDSGIKARIINLINATRTLLRIPLIVINVVVIIYELVLG</sequence>
<dbReference type="GO" id="GO:0000139">
    <property type="term" value="C:Golgi membrane"/>
    <property type="evidence" value="ECO:0007669"/>
    <property type="project" value="TreeGrafter"/>
</dbReference>
<dbReference type="GO" id="GO:0030134">
    <property type="term" value="C:COPII-coated ER to Golgi transport vesicle"/>
    <property type="evidence" value="ECO:0007669"/>
    <property type="project" value="TreeGrafter"/>
</dbReference>
<comment type="caution">
    <text evidence="9">The sequence shown here is derived from an EMBL/GenBank/DDBJ whole genome shotgun (WGS) entry which is preliminary data.</text>
</comment>
<dbReference type="EMBL" id="SELW01000481">
    <property type="protein sequence ID" value="TID25529.1"/>
    <property type="molecule type" value="Genomic_DNA"/>
</dbReference>
<dbReference type="Pfam" id="PF08571">
    <property type="entry name" value="Yos1"/>
    <property type="match status" value="1"/>
</dbReference>
<gene>
    <name evidence="9" type="ORF">CANINC_002919</name>
</gene>
<dbReference type="GO" id="GO:0005789">
    <property type="term" value="C:endoplasmic reticulum membrane"/>
    <property type="evidence" value="ECO:0007669"/>
    <property type="project" value="TreeGrafter"/>
</dbReference>
<accession>A0A4T0X014</accession>
<evidence type="ECO:0000256" key="7">
    <source>
        <dbReference type="ARBA" id="ARBA00024203"/>
    </source>
</evidence>
<keyword evidence="6 8" id="KW-0472">Membrane</keyword>
<reference evidence="9 10" key="1">
    <citation type="journal article" date="2019" name="Front. Genet.">
        <title>Whole-Genome Sequencing of the Opportunistic Yeast Pathogen Candida inconspicua Uncovers Its Hybrid Origin.</title>
        <authorList>
            <person name="Mixao V."/>
            <person name="Hansen A.P."/>
            <person name="Saus E."/>
            <person name="Boekhout T."/>
            <person name="Lass-Florl C."/>
            <person name="Gabaldon T."/>
        </authorList>
    </citation>
    <scope>NUCLEOTIDE SEQUENCE [LARGE SCALE GENOMIC DNA]</scope>
    <source>
        <strain evidence="9 10">CBS 180</strain>
    </source>
</reference>
<dbReference type="GO" id="GO:0015031">
    <property type="term" value="P:protein transport"/>
    <property type="evidence" value="ECO:0007669"/>
    <property type="project" value="UniProtKB-KW"/>
</dbReference>
<dbReference type="STRING" id="52247.A0A4T0X014"/>
<dbReference type="InterPro" id="IPR013880">
    <property type="entry name" value="Yos1"/>
</dbReference>
<evidence type="ECO:0000256" key="2">
    <source>
        <dbReference type="ARBA" id="ARBA00022448"/>
    </source>
</evidence>
<evidence type="ECO:0000256" key="4">
    <source>
        <dbReference type="ARBA" id="ARBA00022927"/>
    </source>
</evidence>
<organism evidence="9 10">
    <name type="scientific">Pichia inconspicua</name>
    <dbReference type="NCBI Taxonomy" id="52247"/>
    <lineage>
        <taxon>Eukaryota</taxon>
        <taxon>Fungi</taxon>
        <taxon>Dikarya</taxon>
        <taxon>Ascomycota</taxon>
        <taxon>Saccharomycotina</taxon>
        <taxon>Pichiomycetes</taxon>
        <taxon>Pichiales</taxon>
        <taxon>Pichiaceae</taxon>
        <taxon>Pichia</taxon>
    </lineage>
</organism>
<name>A0A4T0X014_9ASCO</name>
<dbReference type="GO" id="GO:0006888">
    <property type="term" value="P:endoplasmic reticulum to Golgi vesicle-mediated transport"/>
    <property type="evidence" value="ECO:0007669"/>
    <property type="project" value="TreeGrafter"/>
</dbReference>
<feature type="transmembrane region" description="Helical" evidence="8">
    <location>
        <begin position="6"/>
        <end position="22"/>
    </location>
</feature>
<evidence type="ECO:0000313" key="9">
    <source>
        <dbReference type="EMBL" id="TID25529.1"/>
    </source>
</evidence>
<comment type="similarity">
    <text evidence="7">Belongs to the YOS1 family.</text>
</comment>
<feature type="transmembrane region" description="Helical" evidence="8">
    <location>
        <begin position="79"/>
        <end position="98"/>
    </location>
</feature>
<dbReference type="PANTHER" id="PTHR15858:SF0">
    <property type="entry name" value="IMMEDIATE EARLY RESPONSE 3-INTERACTING PROTEIN 1"/>
    <property type="match status" value="1"/>
</dbReference>
<keyword evidence="4" id="KW-0653">Protein transport</keyword>
<keyword evidence="5 8" id="KW-1133">Transmembrane helix</keyword>
<dbReference type="OrthoDB" id="15356at2759"/>
<keyword evidence="10" id="KW-1185">Reference proteome</keyword>
<evidence type="ECO:0000256" key="8">
    <source>
        <dbReference type="SAM" id="Phobius"/>
    </source>
</evidence>
<evidence type="ECO:0000256" key="1">
    <source>
        <dbReference type="ARBA" id="ARBA00004370"/>
    </source>
</evidence>
<dbReference type="AlphaFoldDB" id="A0A4T0X014"/>
<evidence type="ECO:0008006" key="11">
    <source>
        <dbReference type="Google" id="ProtNLM"/>
    </source>
</evidence>
<evidence type="ECO:0000256" key="5">
    <source>
        <dbReference type="ARBA" id="ARBA00022989"/>
    </source>
</evidence>
<evidence type="ECO:0000256" key="6">
    <source>
        <dbReference type="ARBA" id="ARBA00023136"/>
    </source>
</evidence>
<dbReference type="Proteomes" id="UP000307173">
    <property type="component" value="Unassembled WGS sequence"/>
</dbReference>
<comment type="subcellular location">
    <subcellularLocation>
        <location evidence="1">Membrane</location>
    </subcellularLocation>
</comment>
<keyword evidence="2" id="KW-0813">Transport</keyword>
<evidence type="ECO:0000256" key="3">
    <source>
        <dbReference type="ARBA" id="ARBA00022692"/>
    </source>
</evidence>
<protein>
    <recommendedName>
        <fullName evidence="11">Yos1-like protein</fullName>
    </recommendedName>
</protein>
<evidence type="ECO:0000313" key="10">
    <source>
        <dbReference type="Proteomes" id="UP000307173"/>
    </source>
</evidence>
<keyword evidence="3 8" id="KW-0812">Transmembrane</keyword>